<protein>
    <recommendedName>
        <fullName evidence="3">Transposase Tc1-like domain-containing protein</fullName>
    </recommendedName>
</protein>
<evidence type="ECO:0000313" key="2">
    <source>
        <dbReference type="Proteomes" id="UP000429523"/>
    </source>
</evidence>
<reference evidence="1 2" key="1">
    <citation type="submission" date="2018-08" db="EMBL/GenBank/DDBJ databases">
        <title>Genomic investigation of the strawberry pathogen Phytophthora fragariae indicates pathogenicity is determined by transcriptional variation in three key races.</title>
        <authorList>
            <person name="Adams T.M."/>
            <person name="Armitage A.D."/>
            <person name="Sobczyk M.K."/>
            <person name="Bates H.J."/>
            <person name="Dunwell J.M."/>
            <person name="Nellist C.F."/>
            <person name="Harrison R.J."/>
        </authorList>
    </citation>
    <scope>NUCLEOTIDE SEQUENCE [LARGE SCALE GENOMIC DNA]</scope>
    <source>
        <strain evidence="1 2">NOV-9</strain>
    </source>
</reference>
<accession>A0A6A3DKN3</accession>
<proteinExistence type="predicted"/>
<evidence type="ECO:0000313" key="1">
    <source>
        <dbReference type="EMBL" id="KAE8918658.1"/>
    </source>
</evidence>
<evidence type="ECO:0008006" key="3">
    <source>
        <dbReference type="Google" id="ProtNLM"/>
    </source>
</evidence>
<dbReference type="AlphaFoldDB" id="A0A6A3DKN3"/>
<dbReference type="EMBL" id="QXGF01005454">
    <property type="protein sequence ID" value="KAE8918658.1"/>
    <property type="molecule type" value="Genomic_DNA"/>
</dbReference>
<dbReference type="PANTHER" id="PTHR33889:SF1">
    <property type="entry name" value="OS03G0834800 PROTEIN"/>
    <property type="match status" value="1"/>
</dbReference>
<dbReference type="PANTHER" id="PTHR33889">
    <property type="entry name" value="OS04G0681850 PROTEIN"/>
    <property type="match status" value="1"/>
</dbReference>
<gene>
    <name evidence="1" type="ORF">PF009_g31029</name>
</gene>
<organism evidence="1 2">
    <name type="scientific">Phytophthora fragariae</name>
    <dbReference type="NCBI Taxonomy" id="53985"/>
    <lineage>
        <taxon>Eukaryota</taxon>
        <taxon>Sar</taxon>
        <taxon>Stramenopiles</taxon>
        <taxon>Oomycota</taxon>
        <taxon>Peronosporomycetes</taxon>
        <taxon>Peronosporales</taxon>
        <taxon>Peronosporaceae</taxon>
        <taxon>Phytophthora</taxon>
    </lineage>
</organism>
<comment type="caution">
    <text evidence="1">The sequence shown here is derived from an EMBL/GenBank/DDBJ whole genome shotgun (WGS) entry which is preliminary data.</text>
</comment>
<dbReference type="Proteomes" id="UP000429523">
    <property type="component" value="Unassembled WGS sequence"/>
</dbReference>
<name>A0A6A3DKN3_9STRA</name>
<sequence length="159" mass="18018">MTRTLGATDITPKIRVAVAVFLTTLSKEGRLRYGTVARAKQLFRLSRSSIQDIWALRDGPEALVQPRKPYSQRATRLIPDEVAARVAAVPLCQRQTLRALEAASGMPKSTLQRHLKNKVLRRFICRVKPTLSDAHKLQRLTWALAHVERPIGKIFVIFR</sequence>